<reference evidence="2 3" key="1">
    <citation type="submission" date="2018-02" db="EMBL/GenBank/DDBJ databases">
        <title>Subsurface microbial communities from deep shales in Ohio and West Virginia, USA.</title>
        <authorList>
            <person name="Wrighton K."/>
        </authorList>
    </citation>
    <scope>NUCLEOTIDE SEQUENCE [LARGE SCALE GENOMIC DNA]</scope>
    <source>
        <strain evidence="2 3">OWC-DMM</strain>
    </source>
</reference>
<dbReference type="InterPro" id="IPR027417">
    <property type="entry name" value="P-loop_NTPase"/>
</dbReference>
<dbReference type="RefSeq" id="WP_104428377.1">
    <property type="nucleotide sequence ID" value="NZ_PTIZ01000003.1"/>
</dbReference>
<dbReference type="SUPFAM" id="SSF56112">
    <property type="entry name" value="Protein kinase-like (PK-like)"/>
    <property type="match status" value="1"/>
</dbReference>
<dbReference type="AlphaFoldDB" id="A0A2S6HGV4"/>
<dbReference type="PANTHER" id="PTHR43883">
    <property type="entry name" value="SLR0207 PROTEIN"/>
    <property type="match status" value="1"/>
</dbReference>
<dbReference type="InterPro" id="IPR011009">
    <property type="entry name" value="Kinase-like_dom_sf"/>
</dbReference>
<name>A0A2S6HGV4_9GAMM</name>
<dbReference type="Gene3D" id="3.40.50.300">
    <property type="entry name" value="P-loop containing nucleotide triphosphate hydrolases"/>
    <property type="match status" value="1"/>
</dbReference>
<proteinExistence type="predicted"/>
<sequence>MANNTALNSSLTLIKALSEANACNIVETHISWVLLTDQYVYKIKKPVNFGFLDFSTLEKRHFCCTEELRLNRRLAADLYLEVVPITGTPQHPKIGGTGAAIEYAVKMIRFPSGQLLSEHAGRGQLGTDEIDQLADIVADFHETSEQTDENSPYGDSANINHWFVENFDHIRPLLVDDDQKQQLQRIQQWGDSEWRKQAGLMQLRRQQGSVRECHGDLHLGNMTLINDKVTLFDCIEFNPMLRWVDVISEVAFLFIDLLHFGYDRHAYRFLNRYLQHTGDYQGLALLRYYLVYRALVRAKVSLLRMAQQPDDDAVAKQAHCEYAVFADLAERFTKRRPIVLIITHGYSGSGKSTMAAQLAEKIGAFQIRSDIERKRLFGYRALVQSGSGIDDGLYTQEVSLKTYQHLKELAKAVLDAGFPAIIDAAFLKTRQRDPFRQLATDCGVPFHIITFQASDQELCRRIKQRQEDASEATVAVLHHQQQSAQPLSEQEQSSAIPINTESDNAGETLLNTFDRYLQ</sequence>
<comment type="caution">
    <text evidence="2">The sequence shown here is derived from an EMBL/GenBank/DDBJ whole genome shotgun (WGS) entry which is preliminary data.</text>
</comment>
<dbReference type="Gene3D" id="3.90.1200.10">
    <property type="match status" value="1"/>
</dbReference>
<dbReference type="EMBL" id="PTIZ01000003">
    <property type="protein sequence ID" value="PPK76715.1"/>
    <property type="molecule type" value="Genomic_DNA"/>
</dbReference>
<dbReference type="Pfam" id="PF13671">
    <property type="entry name" value="AAA_33"/>
    <property type="match status" value="1"/>
</dbReference>
<dbReference type="PANTHER" id="PTHR43883:SF1">
    <property type="entry name" value="GLUCONOKINASE"/>
    <property type="match status" value="1"/>
</dbReference>
<evidence type="ECO:0000313" key="3">
    <source>
        <dbReference type="Proteomes" id="UP000240010"/>
    </source>
</evidence>
<dbReference type="InterPro" id="IPR052732">
    <property type="entry name" value="Cell-binding_unc_protein"/>
</dbReference>
<protein>
    <submittedName>
        <fullName evidence="2">Uncharacterized protein</fullName>
    </submittedName>
</protein>
<accession>A0A2S6HGV4</accession>
<organism evidence="2 3">
    <name type="scientific">Methylobacter tundripaludum</name>
    <dbReference type="NCBI Taxonomy" id="173365"/>
    <lineage>
        <taxon>Bacteria</taxon>
        <taxon>Pseudomonadati</taxon>
        <taxon>Pseudomonadota</taxon>
        <taxon>Gammaproteobacteria</taxon>
        <taxon>Methylococcales</taxon>
        <taxon>Methylococcaceae</taxon>
        <taxon>Methylobacter</taxon>
    </lineage>
</organism>
<evidence type="ECO:0000256" key="1">
    <source>
        <dbReference type="SAM" id="MobiDB-lite"/>
    </source>
</evidence>
<dbReference type="Proteomes" id="UP000240010">
    <property type="component" value="Unassembled WGS sequence"/>
</dbReference>
<dbReference type="SUPFAM" id="SSF52540">
    <property type="entry name" value="P-loop containing nucleoside triphosphate hydrolases"/>
    <property type="match status" value="1"/>
</dbReference>
<gene>
    <name evidence="2" type="ORF">B0F87_103322</name>
</gene>
<feature type="region of interest" description="Disordered" evidence="1">
    <location>
        <begin position="480"/>
        <end position="502"/>
    </location>
</feature>
<evidence type="ECO:0000313" key="2">
    <source>
        <dbReference type="EMBL" id="PPK76715.1"/>
    </source>
</evidence>